<sequence length="99" mass="11260">MTDYLSGLIIFLCEAEIHVHGNKGLVSFPRRRNINNACFWATNDTWNVGYSRWPMDPIAVLTTADRDVSLCWLICCTGNLYRKKQNDSTSSLSEPFPDS</sequence>
<dbReference type="EMBL" id="LR134479">
    <property type="protein sequence ID" value="VEI22275.1"/>
    <property type="molecule type" value="Genomic_DNA"/>
</dbReference>
<dbReference type="Proteomes" id="UP000282386">
    <property type="component" value="Chromosome"/>
</dbReference>
<evidence type="ECO:0000313" key="2">
    <source>
        <dbReference type="Proteomes" id="UP000282386"/>
    </source>
</evidence>
<name>A0A7Z9A2I2_9MICC</name>
<dbReference type="AlphaFoldDB" id="A0A7Z9A2I2"/>
<organism evidence="1 2">
    <name type="scientific">Rothia aeria</name>
    <dbReference type="NCBI Taxonomy" id="172042"/>
    <lineage>
        <taxon>Bacteria</taxon>
        <taxon>Bacillati</taxon>
        <taxon>Actinomycetota</taxon>
        <taxon>Actinomycetes</taxon>
        <taxon>Micrococcales</taxon>
        <taxon>Micrococcaceae</taxon>
        <taxon>Rothia</taxon>
    </lineage>
</organism>
<gene>
    <name evidence="1" type="ORF">NCTC10207_00349</name>
</gene>
<reference evidence="1 2" key="1">
    <citation type="submission" date="2018-12" db="EMBL/GenBank/DDBJ databases">
        <authorList>
            <consortium name="Pathogen Informatics"/>
        </authorList>
    </citation>
    <scope>NUCLEOTIDE SEQUENCE [LARGE SCALE GENOMIC DNA]</scope>
    <source>
        <strain evidence="1 2">NCTC10207</strain>
    </source>
</reference>
<evidence type="ECO:0000313" key="1">
    <source>
        <dbReference type="EMBL" id="VEI22275.1"/>
    </source>
</evidence>
<proteinExistence type="predicted"/>
<protein>
    <submittedName>
        <fullName evidence="1">Uncharacterized protein</fullName>
    </submittedName>
</protein>
<accession>A0A7Z9A2I2</accession>